<accession>A0A382W5H5</accession>
<evidence type="ECO:0000313" key="2">
    <source>
        <dbReference type="EMBL" id="SVD54057.1"/>
    </source>
</evidence>
<organism evidence="2">
    <name type="scientific">marine metagenome</name>
    <dbReference type="NCBI Taxonomy" id="408172"/>
    <lineage>
        <taxon>unclassified sequences</taxon>
        <taxon>metagenomes</taxon>
        <taxon>ecological metagenomes</taxon>
    </lineage>
</organism>
<proteinExistence type="predicted"/>
<keyword evidence="1" id="KW-0472">Membrane</keyword>
<dbReference type="AlphaFoldDB" id="A0A382W5H5"/>
<gene>
    <name evidence="2" type="ORF">METZ01_LOCUS406911</name>
</gene>
<feature type="transmembrane region" description="Helical" evidence="1">
    <location>
        <begin position="33"/>
        <end position="52"/>
    </location>
</feature>
<evidence type="ECO:0000256" key="1">
    <source>
        <dbReference type="SAM" id="Phobius"/>
    </source>
</evidence>
<keyword evidence="1" id="KW-1133">Transmembrane helix</keyword>
<reference evidence="2" key="1">
    <citation type="submission" date="2018-05" db="EMBL/GenBank/DDBJ databases">
        <authorList>
            <person name="Lanie J.A."/>
            <person name="Ng W.-L."/>
            <person name="Kazmierczak K.M."/>
            <person name="Andrzejewski T.M."/>
            <person name="Davidsen T.M."/>
            <person name="Wayne K.J."/>
            <person name="Tettelin H."/>
            <person name="Glass J.I."/>
            <person name="Rusch D."/>
            <person name="Podicherti R."/>
            <person name="Tsui H.-C.T."/>
            <person name="Winkler M.E."/>
        </authorList>
    </citation>
    <scope>NUCLEOTIDE SEQUENCE</scope>
</reference>
<keyword evidence="1" id="KW-0812">Transmembrane</keyword>
<protein>
    <submittedName>
        <fullName evidence="2">Uncharacterized protein</fullName>
    </submittedName>
</protein>
<dbReference type="EMBL" id="UINC01157201">
    <property type="protein sequence ID" value="SVD54057.1"/>
    <property type="molecule type" value="Genomic_DNA"/>
</dbReference>
<feature type="non-terminal residue" evidence="2">
    <location>
        <position position="94"/>
    </location>
</feature>
<sequence>MDPNQLEGLPRLAFDVAVALLKPLFAFNQYDSFLYWPFLLVALSLALLVFLLNRDDGPRSFLLRYFSKTVWGHPSAKADFKFYYVNGVLFPAIF</sequence>
<name>A0A382W5H5_9ZZZZ</name>